<gene>
    <name evidence="1" type="ORF">VNO78_08486</name>
</gene>
<evidence type="ECO:0000313" key="2">
    <source>
        <dbReference type="Proteomes" id="UP001386955"/>
    </source>
</evidence>
<name>A0AAN9XSN4_PSOTE</name>
<dbReference type="AlphaFoldDB" id="A0AAN9XSN4"/>
<reference evidence="1 2" key="1">
    <citation type="submission" date="2024-01" db="EMBL/GenBank/DDBJ databases">
        <title>The genomes of 5 underutilized Papilionoideae crops provide insights into root nodulation and disease resistanc.</title>
        <authorList>
            <person name="Jiang F."/>
        </authorList>
    </citation>
    <scope>NUCLEOTIDE SEQUENCE [LARGE SCALE GENOMIC DNA]</scope>
    <source>
        <strain evidence="1">DUOXIRENSHENG_FW03</strain>
        <tissue evidence="1">Leaves</tissue>
    </source>
</reference>
<keyword evidence="2" id="KW-1185">Reference proteome</keyword>
<organism evidence="1 2">
    <name type="scientific">Psophocarpus tetragonolobus</name>
    <name type="common">Winged bean</name>
    <name type="synonym">Dolichos tetragonolobus</name>
    <dbReference type="NCBI Taxonomy" id="3891"/>
    <lineage>
        <taxon>Eukaryota</taxon>
        <taxon>Viridiplantae</taxon>
        <taxon>Streptophyta</taxon>
        <taxon>Embryophyta</taxon>
        <taxon>Tracheophyta</taxon>
        <taxon>Spermatophyta</taxon>
        <taxon>Magnoliopsida</taxon>
        <taxon>eudicotyledons</taxon>
        <taxon>Gunneridae</taxon>
        <taxon>Pentapetalae</taxon>
        <taxon>rosids</taxon>
        <taxon>fabids</taxon>
        <taxon>Fabales</taxon>
        <taxon>Fabaceae</taxon>
        <taxon>Papilionoideae</taxon>
        <taxon>50 kb inversion clade</taxon>
        <taxon>NPAAA clade</taxon>
        <taxon>indigoferoid/millettioid clade</taxon>
        <taxon>Phaseoleae</taxon>
        <taxon>Psophocarpus</taxon>
    </lineage>
</organism>
<accession>A0AAN9XSN4</accession>
<comment type="caution">
    <text evidence="1">The sequence shown here is derived from an EMBL/GenBank/DDBJ whole genome shotgun (WGS) entry which is preliminary data.</text>
</comment>
<proteinExistence type="predicted"/>
<evidence type="ECO:0000313" key="1">
    <source>
        <dbReference type="EMBL" id="KAK7406852.1"/>
    </source>
</evidence>
<dbReference type="Proteomes" id="UP001386955">
    <property type="component" value="Unassembled WGS sequence"/>
</dbReference>
<dbReference type="EMBL" id="JAYMYS010000002">
    <property type="protein sequence ID" value="KAK7406852.1"/>
    <property type="molecule type" value="Genomic_DNA"/>
</dbReference>
<protein>
    <submittedName>
        <fullName evidence="1">Uncharacterized protein</fullName>
    </submittedName>
</protein>
<sequence>MIGKYPTASVCSVCSEVFFASELEKSFDITGSVSKRASEWRTNDGLAKCCSLMIFLDMVLLEYHSLCFFASHHVGLYALG</sequence>